<dbReference type="EMBL" id="QVQW01000035">
    <property type="protein sequence ID" value="RKU44068.1"/>
    <property type="molecule type" value="Genomic_DNA"/>
</dbReference>
<keyword evidence="1" id="KW-0378">Hydrolase</keyword>
<organism evidence="1 2">
    <name type="scientific">Coniochaeta pulveracea</name>
    <dbReference type="NCBI Taxonomy" id="177199"/>
    <lineage>
        <taxon>Eukaryota</taxon>
        <taxon>Fungi</taxon>
        <taxon>Dikarya</taxon>
        <taxon>Ascomycota</taxon>
        <taxon>Pezizomycotina</taxon>
        <taxon>Sordariomycetes</taxon>
        <taxon>Sordariomycetidae</taxon>
        <taxon>Coniochaetales</taxon>
        <taxon>Coniochaetaceae</taxon>
        <taxon>Coniochaeta</taxon>
    </lineage>
</organism>
<keyword evidence="1" id="KW-0067">ATP-binding</keyword>
<reference evidence="1 2" key="1">
    <citation type="submission" date="2018-08" db="EMBL/GenBank/DDBJ databases">
        <title>Draft genome of the lignicolous fungus Coniochaeta pulveracea.</title>
        <authorList>
            <person name="Borstlap C.J."/>
            <person name="De Witt R.N."/>
            <person name="Botha A."/>
            <person name="Volschenk H."/>
        </authorList>
    </citation>
    <scope>NUCLEOTIDE SEQUENCE [LARGE SCALE GENOMIC DNA]</scope>
    <source>
        <strain evidence="1 2">CAB683</strain>
    </source>
</reference>
<protein>
    <submittedName>
        <fullName evidence="1">Putative DNA helicase ino80</fullName>
    </submittedName>
</protein>
<keyword evidence="1" id="KW-0547">Nucleotide-binding</keyword>
<comment type="caution">
    <text evidence="1">The sequence shown here is derived from an EMBL/GenBank/DDBJ whole genome shotgun (WGS) entry which is preliminary data.</text>
</comment>
<name>A0A420Y839_9PEZI</name>
<gene>
    <name evidence="1" type="primary">INO80_1</name>
    <name evidence="1" type="ORF">DL546_006621</name>
</gene>
<dbReference type="Proteomes" id="UP000275385">
    <property type="component" value="Unassembled WGS sequence"/>
</dbReference>
<proteinExistence type="predicted"/>
<evidence type="ECO:0000313" key="2">
    <source>
        <dbReference type="Proteomes" id="UP000275385"/>
    </source>
</evidence>
<accession>A0A420Y839</accession>
<dbReference type="AlphaFoldDB" id="A0A420Y839"/>
<dbReference type="STRING" id="177199.A0A420Y839"/>
<evidence type="ECO:0000313" key="1">
    <source>
        <dbReference type="EMBL" id="RKU44068.1"/>
    </source>
</evidence>
<sequence>MVKDKEKEKVVEDAKDALELKFQSKGYNQIYDQIWRDLARKDVNKVYKLAVESYAIKALEG</sequence>
<keyword evidence="1" id="KW-0347">Helicase</keyword>
<keyword evidence="2" id="KW-1185">Reference proteome</keyword>
<dbReference type="OrthoDB" id="3930001at2759"/>
<dbReference type="GO" id="GO:0004386">
    <property type="term" value="F:helicase activity"/>
    <property type="evidence" value="ECO:0007669"/>
    <property type="project" value="UniProtKB-KW"/>
</dbReference>